<protein>
    <submittedName>
        <fullName evidence="2">Uncharacterized protein</fullName>
    </submittedName>
</protein>
<dbReference type="OrthoDB" id="4918840at2759"/>
<sequence length="112" mass="11817">MLSSAALLLALVSAVAAVQPNCKPSCTQYRDHHGHLKTSCTTACSVATPTPTSKPVPTDDCKTRTVCIDMINSCGMMYGGCVPDCRPWPSFTPPPCPHTTLTSSYKASATPE</sequence>
<comment type="caution">
    <text evidence="2">The sequence shown here is derived from an EMBL/GenBank/DDBJ whole genome shotgun (WGS) entry which is preliminary data.</text>
</comment>
<name>A0A8H4Q8V0_9HYPO</name>
<proteinExistence type="predicted"/>
<feature type="chain" id="PRO_5034381313" evidence="1">
    <location>
        <begin position="18"/>
        <end position="112"/>
    </location>
</feature>
<evidence type="ECO:0000313" key="3">
    <source>
        <dbReference type="Proteomes" id="UP000562929"/>
    </source>
</evidence>
<keyword evidence="1" id="KW-0732">Signal</keyword>
<evidence type="ECO:0000313" key="2">
    <source>
        <dbReference type="EMBL" id="KAF4589902.1"/>
    </source>
</evidence>
<organism evidence="2 3">
    <name type="scientific">Ophiocordyceps camponoti-floridani</name>
    <dbReference type="NCBI Taxonomy" id="2030778"/>
    <lineage>
        <taxon>Eukaryota</taxon>
        <taxon>Fungi</taxon>
        <taxon>Dikarya</taxon>
        <taxon>Ascomycota</taxon>
        <taxon>Pezizomycotina</taxon>
        <taxon>Sordariomycetes</taxon>
        <taxon>Hypocreomycetidae</taxon>
        <taxon>Hypocreales</taxon>
        <taxon>Ophiocordycipitaceae</taxon>
        <taxon>Ophiocordyceps</taxon>
    </lineage>
</organism>
<feature type="signal peptide" evidence="1">
    <location>
        <begin position="1"/>
        <end position="17"/>
    </location>
</feature>
<gene>
    <name evidence="2" type="ORF">GQ602_003791</name>
</gene>
<dbReference type="AlphaFoldDB" id="A0A8H4Q8V0"/>
<dbReference type="Proteomes" id="UP000562929">
    <property type="component" value="Unassembled WGS sequence"/>
</dbReference>
<evidence type="ECO:0000256" key="1">
    <source>
        <dbReference type="SAM" id="SignalP"/>
    </source>
</evidence>
<keyword evidence="3" id="KW-1185">Reference proteome</keyword>
<accession>A0A8H4Q8V0</accession>
<reference evidence="2 3" key="1">
    <citation type="journal article" date="2020" name="G3 (Bethesda)">
        <title>Genetic Underpinnings of Host Manipulation by Ophiocordyceps as Revealed by Comparative Transcriptomics.</title>
        <authorList>
            <person name="Will I."/>
            <person name="Das B."/>
            <person name="Trinh T."/>
            <person name="Brachmann A."/>
            <person name="Ohm R.A."/>
            <person name="de Bekker C."/>
        </authorList>
    </citation>
    <scope>NUCLEOTIDE SEQUENCE [LARGE SCALE GENOMIC DNA]</scope>
    <source>
        <strain evidence="2 3">EC05</strain>
    </source>
</reference>
<dbReference type="EMBL" id="JAACLJ010000003">
    <property type="protein sequence ID" value="KAF4589902.1"/>
    <property type="molecule type" value="Genomic_DNA"/>
</dbReference>